<feature type="compositionally biased region" description="Basic residues" evidence="1">
    <location>
        <begin position="84"/>
        <end position="95"/>
    </location>
</feature>
<evidence type="ECO:0000256" key="1">
    <source>
        <dbReference type="SAM" id="MobiDB-lite"/>
    </source>
</evidence>
<evidence type="ECO:0000313" key="3">
    <source>
        <dbReference type="Proteomes" id="UP001480595"/>
    </source>
</evidence>
<comment type="caution">
    <text evidence="2">The sequence shown here is derived from an EMBL/GenBank/DDBJ whole genome shotgun (WGS) entry which is preliminary data.</text>
</comment>
<sequence length="245" mass="27426">MVFASSSDVTTQRRTKDGQLDKSTTTVKTKTKGKPVSQTFDNTDRAVLPRPTFREVPVQVTRNDARALQALPPPASQPSAVSQRRGRQRRNRGRRNGIGGGDDSDSDPDGGGLERGQDNPPSQRSRGPVSAFSPYGTAWGFSNRWIEDEEEEEEEEERLGSGRLELIQRRRLQNREQGLLLRQCWARVARILGQTIESDPKLLAEVSEQVNALDDYKSLDMVIIKAKDLRGYYASDVEGFFHPKG</sequence>
<proteinExistence type="predicted"/>
<organism evidence="2 3">
    <name type="scientific">Apiospora phragmitis</name>
    <dbReference type="NCBI Taxonomy" id="2905665"/>
    <lineage>
        <taxon>Eukaryota</taxon>
        <taxon>Fungi</taxon>
        <taxon>Dikarya</taxon>
        <taxon>Ascomycota</taxon>
        <taxon>Pezizomycotina</taxon>
        <taxon>Sordariomycetes</taxon>
        <taxon>Xylariomycetidae</taxon>
        <taxon>Amphisphaeriales</taxon>
        <taxon>Apiosporaceae</taxon>
        <taxon>Apiospora</taxon>
    </lineage>
</organism>
<protein>
    <submittedName>
        <fullName evidence="2">Uncharacterized protein</fullName>
    </submittedName>
</protein>
<reference evidence="2 3" key="1">
    <citation type="submission" date="2023-01" db="EMBL/GenBank/DDBJ databases">
        <title>Analysis of 21 Apiospora genomes using comparative genomics revels a genus with tremendous synthesis potential of carbohydrate active enzymes and secondary metabolites.</title>
        <authorList>
            <person name="Sorensen T."/>
        </authorList>
    </citation>
    <scope>NUCLEOTIDE SEQUENCE [LARGE SCALE GENOMIC DNA]</scope>
    <source>
        <strain evidence="2 3">CBS 135458</strain>
    </source>
</reference>
<feature type="compositionally biased region" description="Polar residues" evidence="1">
    <location>
        <begin position="1"/>
        <end position="12"/>
    </location>
</feature>
<dbReference type="GeneID" id="92091543"/>
<feature type="region of interest" description="Disordered" evidence="1">
    <location>
        <begin position="1"/>
        <end position="135"/>
    </location>
</feature>
<accession>A0ABR1UZV2</accession>
<keyword evidence="3" id="KW-1185">Reference proteome</keyword>
<dbReference type="EMBL" id="JAQQWL010000007">
    <property type="protein sequence ID" value="KAK8064433.1"/>
    <property type="molecule type" value="Genomic_DNA"/>
</dbReference>
<name>A0ABR1UZV2_9PEZI</name>
<dbReference type="RefSeq" id="XP_066715422.1">
    <property type="nucleotide sequence ID" value="XM_066858480.1"/>
</dbReference>
<evidence type="ECO:0000313" key="2">
    <source>
        <dbReference type="EMBL" id="KAK8064433.1"/>
    </source>
</evidence>
<dbReference type="Proteomes" id="UP001480595">
    <property type="component" value="Unassembled WGS sequence"/>
</dbReference>
<gene>
    <name evidence="2" type="ORF">PG994_007071</name>
</gene>